<dbReference type="Gene3D" id="1.10.10.10">
    <property type="entry name" value="Winged helix-like DNA-binding domain superfamily/Winged helix DNA-binding domain"/>
    <property type="match status" value="1"/>
</dbReference>
<dbReference type="SUPFAM" id="SSF88946">
    <property type="entry name" value="Sigma2 domain of RNA polymerase sigma factors"/>
    <property type="match status" value="1"/>
</dbReference>
<dbReference type="InterPro" id="IPR039425">
    <property type="entry name" value="RNA_pol_sigma-70-like"/>
</dbReference>
<feature type="domain" description="RNA polymerase sigma factor 70 region 4 type 2" evidence="6">
    <location>
        <begin position="103"/>
        <end position="150"/>
    </location>
</feature>
<reference evidence="7 8" key="1">
    <citation type="submission" date="2021-03" db="EMBL/GenBank/DDBJ databases">
        <title>Novel species identification of genus Shewanella.</title>
        <authorList>
            <person name="Liu G."/>
            <person name="Zhang Q."/>
        </authorList>
    </citation>
    <scope>NUCLEOTIDE SEQUENCE [LARGE SCALE GENOMIC DNA]</scope>
    <source>
        <strain evidence="7 8">FJAT-51800</strain>
    </source>
</reference>
<dbReference type="EMBL" id="CP071503">
    <property type="protein sequence ID" value="QSX34119.1"/>
    <property type="molecule type" value="Genomic_DNA"/>
</dbReference>
<dbReference type="PANTHER" id="PTHR43133:SF60">
    <property type="entry name" value="RNA POLYMERASE SIGMA FACTOR SIGV"/>
    <property type="match status" value="1"/>
</dbReference>
<keyword evidence="3" id="KW-0731">Sigma factor</keyword>
<sequence length="161" mass="18831">MTQPHIPLSAKEINQLRQAIFQLVSHYHDAEDILQDTLVNLWQQSSKQLISQPLAYALRVAQHAAFQYYRCRSRVEELTLEAMEDCPSKPLDDTLIQQQHLKQVTAQLQQMSQLRQKILLRRWLTNEPRASIAKTFNISEESVKKHLYRGTLQLQQQAIEI</sequence>
<protein>
    <submittedName>
        <fullName evidence="7">RNA polymerase sigma factor</fullName>
    </submittedName>
</protein>
<accession>A0ABX7QRS8</accession>
<dbReference type="InterPro" id="IPR013249">
    <property type="entry name" value="RNA_pol_sigma70_r4_t2"/>
</dbReference>
<evidence type="ECO:0000256" key="1">
    <source>
        <dbReference type="ARBA" id="ARBA00010641"/>
    </source>
</evidence>
<evidence type="ECO:0000313" key="7">
    <source>
        <dbReference type="EMBL" id="QSX34119.1"/>
    </source>
</evidence>
<evidence type="ECO:0000259" key="6">
    <source>
        <dbReference type="Pfam" id="PF08281"/>
    </source>
</evidence>
<evidence type="ECO:0000256" key="3">
    <source>
        <dbReference type="ARBA" id="ARBA00023082"/>
    </source>
</evidence>
<dbReference type="Pfam" id="PF08281">
    <property type="entry name" value="Sigma70_r4_2"/>
    <property type="match status" value="1"/>
</dbReference>
<dbReference type="Proteomes" id="UP000662770">
    <property type="component" value="Chromosome"/>
</dbReference>
<keyword evidence="4" id="KW-0804">Transcription</keyword>
<keyword evidence="8" id="KW-1185">Reference proteome</keyword>
<dbReference type="SUPFAM" id="SSF88659">
    <property type="entry name" value="Sigma3 and sigma4 domains of RNA polymerase sigma factors"/>
    <property type="match status" value="1"/>
</dbReference>
<dbReference type="Gene3D" id="1.10.1740.10">
    <property type="match status" value="1"/>
</dbReference>
<dbReference type="Pfam" id="PF04542">
    <property type="entry name" value="Sigma70_r2"/>
    <property type="match status" value="1"/>
</dbReference>
<evidence type="ECO:0000256" key="2">
    <source>
        <dbReference type="ARBA" id="ARBA00023015"/>
    </source>
</evidence>
<gene>
    <name evidence="7" type="ORF">JYB87_02405</name>
</gene>
<evidence type="ECO:0000259" key="5">
    <source>
        <dbReference type="Pfam" id="PF04542"/>
    </source>
</evidence>
<feature type="domain" description="RNA polymerase sigma-70 region 2" evidence="5">
    <location>
        <begin position="14"/>
        <end position="74"/>
    </location>
</feature>
<proteinExistence type="inferred from homology"/>
<dbReference type="RefSeq" id="WP_207355324.1">
    <property type="nucleotide sequence ID" value="NZ_CP071503.1"/>
</dbReference>
<dbReference type="InterPro" id="IPR013324">
    <property type="entry name" value="RNA_pol_sigma_r3/r4-like"/>
</dbReference>
<dbReference type="InterPro" id="IPR036388">
    <property type="entry name" value="WH-like_DNA-bd_sf"/>
</dbReference>
<evidence type="ECO:0000256" key="4">
    <source>
        <dbReference type="ARBA" id="ARBA00023163"/>
    </source>
</evidence>
<name>A0ABX7QRS8_9GAMM</name>
<evidence type="ECO:0000313" key="8">
    <source>
        <dbReference type="Proteomes" id="UP000662770"/>
    </source>
</evidence>
<keyword evidence="2" id="KW-0805">Transcription regulation</keyword>
<dbReference type="InterPro" id="IPR013325">
    <property type="entry name" value="RNA_pol_sigma_r2"/>
</dbReference>
<comment type="similarity">
    <text evidence="1">Belongs to the sigma-70 factor family. ECF subfamily.</text>
</comment>
<organism evidence="7 8">
    <name type="scientific">Shewanella avicenniae</name>
    <dbReference type="NCBI Taxonomy" id="2814294"/>
    <lineage>
        <taxon>Bacteria</taxon>
        <taxon>Pseudomonadati</taxon>
        <taxon>Pseudomonadota</taxon>
        <taxon>Gammaproteobacteria</taxon>
        <taxon>Alteromonadales</taxon>
        <taxon>Shewanellaceae</taxon>
        <taxon>Shewanella</taxon>
    </lineage>
</organism>
<dbReference type="PANTHER" id="PTHR43133">
    <property type="entry name" value="RNA POLYMERASE ECF-TYPE SIGMA FACTO"/>
    <property type="match status" value="1"/>
</dbReference>
<dbReference type="InterPro" id="IPR007627">
    <property type="entry name" value="RNA_pol_sigma70_r2"/>
</dbReference>